<evidence type="ECO:0000313" key="2">
    <source>
        <dbReference type="Proteomes" id="UP001489719"/>
    </source>
</evidence>
<name>A0ACC3TP50_9ASCO</name>
<organism evidence="1 2">
    <name type="scientific">Lipomyces orientalis</name>
    <dbReference type="NCBI Taxonomy" id="1233043"/>
    <lineage>
        <taxon>Eukaryota</taxon>
        <taxon>Fungi</taxon>
        <taxon>Dikarya</taxon>
        <taxon>Ascomycota</taxon>
        <taxon>Saccharomycotina</taxon>
        <taxon>Lipomycetes</taxon>
        <taxon>Lipomycetales</taxon>
        <taxon>Lipomycetaceae</taxon>
        <taxon>Lipomyces</taxon>
    </lineage>
</organism>
<sequence length="136" mass="15674">IIDGDGARDSGIDSCLMTTSIHHRYDEFDFSINLDDNYTIVCFRPDTFHVDGRILDPVCRTPNDEQSVRDELLRWHFRQSVLVNMRGTGEPFFEMDFPDGSDMVSEILSGPEPAKRMEAELFLRLNESSLQERLSQ</sequence>
<reference evidence="2" key="1">
    <citation type="journal article" date="2024" name="Front. Bioeng. Biotechnol.">
        <title>Genome-scale model development and genomic sequencing of the oleaginous clade Lipomyces.</title>
        <authorList>
            <person name="Czajka J.J."/>
            <person name="Han Y."/>
            <person name="Kim J."/>
            <person name="Mondo S.J."/>
            <person name="Hofstad B.A."/>
            <person name="Robles A."/>
            <person name="Haridas S."/>
            <person name="Riley R."/>
            <person name="LaButti K."/>
            <person name="Pangilinan J."/>
            <person name="Andreopoulos W."/>
            <person name="Lipzen A."/>
            <person name="Yan J."/>
            <person name="Wang M."/>
            <person name="Ng V."/>
            <person name="Grigoriev I.V."/>
            <person name="Spatafora J.W."/>
            <person name="Magnuson J.K."/>
            <person name="Baker S.E."/>
            <person name="Pomraning K.R."/>
        </authorList>
    </citation>
    <scope>NUCLEOTIDE SEQUENCE [LARGE SCALE GENOMIC DNA]</scope>
    <source>
        <strain evidence="2">CBS 10300</strain>
    </source>
</reference>
<keyword evidence="2" id="KW-1185">Reference proteome</keyword>
<dbReference type="Proteomes" id="UP001489719">
    <property type="component" value="Unassembled WGS sequence"/>
</dbReference>
<accession>A0ACC3TP50</accession>
<comment type="caution">
    <text evidence="1">The sequence shown here is derived from an EMBL/GenBank/DDBJ whole genome shotgun (WGS) entry which is preliminary data.</text>
</comment>
<dbReference type="EMBL" id="MU970068">
    <property type="protein sequence ID" value="KAK9322970.1"/>
    <property type="molecule type" value="Genomic_DNA"/>
</dbReference>
<protein>
    <submittedName>
        <fullName evidence="1">Uncharacterized protein</fullName>
    </submittedName>
</protein>
<proteinExistence type="predicted"/>
<feature type="non-terminal residue" evidence="1">
    <location>
        <position position="1"/>
    </location>
</feature>
<evidence type="ECO:0000313" key="1">
    <source>
        <dbReference type="EMBL" id="KAK9322970.1"/>
    </source>
</evidence>
<gene>
    <name evidence="1" type="ORF">V1517DRAFT_259197</name>
</gene>